<dbReference type="EMBL" id="VWKB01000013">
    <property type="protein sequence ID" value="KAA4098890.1"/>
    <property type="molecule type" value="Genomic_DNA"/>
</dbReference>
<dbReference type="AlphaFoldDB" id="A0A3E5I5D9"/>
<keyword evidence="1" id="KW-0472">Membrane</keyword>
<name>A0A3E5I5D9_BACOV</name>
<evidence type="ECO:0000313" key="7">
    <source>
        <dbReference type="Proteomes" id="UP000283329"/>
    </source>
</evidence>
<dbReference type="Proteomes" id="UP000266492">
    <property type="component" value="Unassembled WGS sequence"/>
</dbReference>
<evidence type="ECO:0000313" key="8">
    <source>
        <dbReference type="Proteomes" id="UP000286031"/>
    </source>
</evidence>
<dbReference type="Proteomes" id="UP000473905">
    <property type="component" value="Unassembled WGS sequence"/>
</dbReference>
<evidence type="ECO:0000313" key="9">
    <source>
        <dbReference type="Proteomes" id="UP000473905"/>
    </source>
</evidence>
<proteinExistence type="predicted"/>
<keyword evidence="1" id="KW-0812">Transmembrane</keyword>
<evidence type="ECO:0000256" key="1">
    <source>
        <dbReference type="SAM" id="Phobius"/>
    </source>
</evidence>
<gene>
    <name evidence="5" type="ORF">DW206_10850</name>
    <name evidence="4" type="ORF">DWV35_08870</name>
    <name evidence="3" type="ORF">DWX70_11295</name>
    <name evidence="2" type="ORF">F3D66_10555</name>
</gene>
<keyword evidence="9" id="KW-1185">Reference proteome</keyword>
<evidence type="ECO:0000313" key="2">
    <source>
        <dbReference type="EMBL" id="KAA4098890.1"/>
    </source>
</evidence>
<evidence type="ECO:0000313" key="6">
    <source>
        <dbReference type="Proteomes" id="UP000266492"/>
    </source>
</evidence>
<dbReference type="Proteomes" id="UP000283329">
    <property type="component" value="Unassembled WGS sequence"/>
</dbReference>
<feature type="transmembrane region" description="Helical" evidence="1">
    <location>
        <begin position="9"/>
        <end position="28"/>
    </location>
</feature>
<dbReference type="Proteomes" id="UP000286031">
    <property type="component" value="Unassembled WGS sequence"/>
</dbReference>
<reference evidence="6 7" key="1">
    <citation type="submission" date="2018-08" db="EMBL/GenBank/DDBJ databases">
        <title>A genome reference for cultivated species of the human gut microbiota.</title>
        <authorList>
            <person name="Zou Y."/>
            <person name="Xue W."/>
            <person name="Luo G."/>
        </authorList>
    </citation>
    <scope>NUCLEOTIDE SEQUENCE [LARGE SCALE GENOMIC DNA]</scope>
    <source>
        <strain evidence="4 8">AF04-46</strain>
        <strain evidence="3 6">AF20-9LB</strain>
        <strain evidence="5 7">AM17-48</strain>
    </source>
</reference>
<reference evidence="2 9" key="2">
    <citation type="journal article" date="2019" name="Nat. Med.">
        <title>A library of human gut bacterial isolates paired with longitudinal multiomics data enables mechanistic microbiome research.</title>
        <authorList>
            <person name="Poyet M."/>
            <person name="Groussin M."/>
            <person name="Gibbons S.M."/>
            <person name="Avila-Pacheco J."/>
            <person name="Jiang X."/>
            <person name="Kearney S.M."/>
            <person name="Perrotta A.R."/>
            <person name="Berdy B."/>
            <person name="Zhao S."/>
            <person name="Lieberman T.D."/>
            <person name="Swanson P.K."/>
            <person name="Smith M."/>
            <person name="Roesemann S."/>
            <person name="Alexander J.E."/>
            <person name="Rich S.A."/>
            <person name="Livny J."/>
            <person name="Vlamakis H."/>
            <person name="Clish C."/>
            <person name="Bullock K."/>
            <person name="Deik A."/>
            <person name="Scott J."/>
            <person name="Pierce K.A."/>
            <person name="Xavier R.J."/>
            <person name="Alm E.J."/>
        </authorList>
    </citation>
    <scope>NUCLEOTIDE SEQUENCE [LARGE SCALE GENOMIC DNA]</scope>
    <source>
        <strain evidence="2 9">BIOML-A134</strain>
    </source>
</reference>
<accession>A0A3E5I5D9</accession>
<sequence>MPFYIVRDLYFVTSGYFLFLGRALHFIASRMRRYISVLFLGSLSPACFYFFRRSVPYGISILKVQGRQSALPCFL</sequence>
<evidence type="ECO:0000313" key="5">
    <source>
        <dbReference type="EMBL" id="RHH47433.1"/>
    </source>
</evidence>
<dbReference type="EMBL" id="QSBI01000008">
    <property type="protein sequence ID" value="RGX10918.1"/>
    <property type="molecule type" value="Genomic_DNA"/>
</dbReference>
<protein>
    <submittedName>
        <fullName evidence="4">Uncharacterized protein</fullName>
    </submittedName>
</protein>
<comment type="caution">
    <text evidence="4">The sequence shown here is derived from an EMBL/GenBank/DDBJ whole genome shotgun (WGS) entry which is preliminary data.</text>
</comment>
<dbReference type="EMBL" id="QRJR01000007">
    <property type="protein sequence ID" value="RHH47433.1"/>
    <property type="molecule type" value="Genomic_DNA"/>
</dbReference>
<organism evidence="4 8">
    <name type="scientific">Bacteroides ovatus</name>
    <dbReference type="NCBI Taxonomy" id="28116"/>
    <lineage>
        <taxon>Bacteria</taxon>
        <taxon>Pseudomonadati</taxon>
        <taxon>Bacteroidota</taxon>
        <taxon>Bacteroidia</taxon>
        <taxon>Bacteroidales</taxon>
        <taxon>Bacteroidaceae</taxon>
        <taxon>Bacteroides</taxon>
    </lineage>
</organism>
<evidence type="ECO:0000313" key="3">
    <source>
        <dbReference type="EMBL" id="RGS84200.1"/>
    </source>
</evidence>
<dbReference type="EMBL" id="QRVZ01000007">
    <property type="protein sequence ID" value="RGS84200.1"/>
    <property type="molecule type" value="Genomic_DNA"/>
</dbReference>
<evidence type="ECO:0000313" key="4">
    <source>
        <dbReference type="EMBL" id="RGX10918.1"/>
    </source>
</evidence>
<keyword evidence="1" id="KW-1133">Transmembrane helix</keyword>